<reference evidence="4" key="2">
    <citation type="submission" date="2013-08" db="EMBL/GenBank/DDBJ databases">
        <title>Draft genome sequence of Anaerofustis stercorihominis (DSM 17244).</title>
        <authorList>
            <person name="Sudarsanam P."/>
            <person name="Ley R."/>
            <person name="Guruge J."/>
            <person name="Turnbaugh P.J."/>
            <person name="Mahowald M."/>
            <person name="Liep D."/>
            <person name="Gordon J."/>
        </authorList>
    </citation>
    <scope>NUCLEOTIDE SEQUENCE</scope>
    <source>
        <strain evidence="4">DSM 17244</strain>
    </source>
</reference>
<comment type="caution">
    <text evidence="4">The sequence shown here is derived from an EMBL/GenBank/DDBJ whole genome shotgun (WGS) entry which is preliminary data.</text>
</comment>
<dbReference type="HOGENOM" id="CLU_815464_0_0_9"/>
<keyword evidence="5" id="KW-1185">Reference proteome</keyword>
<evidence type="ECO:0000313" key="4">
    <source>
        <dbReference type="EMBL" id="EDS71426.1"/>
    </source>
</evidence>
<feature type="domain" description="Anti-sigma factor RsgI-like middle" evidence="3">
    <location>
        <begin position="75"/>
        <end position="209"/>
    </location>
</feature>
<dbReference type="RefSeq" id="WP_007049896.1">
    <property type="nucleotide sequence ID" value="NZ_DS560019.1"/>
</dbReference>
<dbReference type="eggNOG" id="ENOG5030FS1">
    <property type="taxonomic scope" value="Bacteria"/>
</dbReference>
<protein>
    <recommendedName>
        <fullName evidence="3">Anti-sigma factor RsgI-like middle domain-containing protein</fullName>
    </recommendedName>
</protein>
<accession>B1CAX9</accession>
<dbReference type="OrthoDB" id="1778603at2"/>
<feature type="compositionally biased region" description="Acidic residues" evidence="1">
    <location>
        <begin position="314"/>
        <end position="340"/>
    </location>
</feature>
<keyword evidence="2" id="KW-0812">Transmembrane</keyword>
<reference evidence="4" key="1">
    <citation type="submission" date="2008-01" db="EMBL/GenBank/DDBJ databases">
        <authorList>
            <person name="Fulton L."/>
            <person name="Clifton S."/>
            <person name="Fulton B."/>
            <person name="Xu J."/>
            <person name="Minx P."/>
            <person name="Pepin K.H."/>
            <person name="Johnson M."/>
            <person name="Thiruvilangam P."/>
            <person name="Bhonagiri V."/>
            <person name="Nash W.E."/>
            <person name="Mardis E.R."/>
            <person name="Wilson R.K."/>
        </authorList>
    </citation>
    <scope>NUCLEOTIDE SEQUENCE [LARGE SCALE GENOMIC DNA]</scope>
    <source>
        <strain evidence="4">DSM 17244</strain>
    </source>
</reference>
<sequence>MNKYEEKLKNAIYQAPLLDPDELYEEAIIKMEEDDEITSDKKKFDFKKFFAPALSAVTCCLIIFVFWYSQNLMPYNLVDFDVNPSMEIVTNKKDKVIDIEVYNDDAKKIISSLDYKNQDIKVVVNMILDKMIENKYLVKGYDFMMLSSDNKRLEESKELLNSLDDDIYDYLSKYDIDSIILKQFYDDDKSAKEIAKNYNMSLGKYKLIQRIIKLSPNRDINKLKKYSVKKLIEIYYDLTDDDKDDIIEVKDKKKVKNVIKRDVPKNSSYKDDYDDKYDDRDDEKDDDSDDEKEERDDDDNKKKTVVNKNKNKSDDDDEDDEKDSNNEDDDEDEVEREEDD</sequence>
<dbReference type="GeneID" id="98000237"/>
<gene>
    <name evidence="4" type="ORF">ANASTE_01128</name>
</gene>
<feature type="compositionally biased region" description="Acidic residues" evidence="1">
    <location>
        <begin position="280"/>
        <end position="297"/>
    </location>
</feature>
<dbReference type="EMBL" id="ABIL02000006">
    <property type="protein sequence ID" value="EDS71426.1"/>
    <property type="molecule type" value="Genomic_DNA"/>
</dbReference>
<evidence type="ECO:0000256" key="1">
    <source>
        <dbReference type="SAM" id="MobiDB-lite"/>
    </source>
</evidence>
<feature type="region of interest" description="Disordered" evidence="1">
    <location>
        <begin position="265"/>
        <end position="340"/>
    </location>
</feature>
<organism evidence="4 5">
    <name type="scientific">Anaerofustis stercorihominis DSM 17244</name>
    <dbReference type="NCBI Taxonomy" id="445971"/>
    <lineage>
        <taxon>Bacteria</taxon>
        <taxon>Bacillati</taxon>
        <taxon>Bacillota</taxon>
        <taxon>Clostridia</taxon>
        <taxon>Eubacteriales</taxon>
        <taxon>Eubacteriaceae</taxon>
        <taxon>Anaerofustis</taxon>
    </lineage>
</organism>
<dbReference type="STRING" id="445971.ANASTE_01128"/>
<keyword evidence="2" id="KW-1133">Transmembrane helix</keyword>
<name>B1CAX9_9FIRM</name>
<keyword evidence="2" id="KW-0472">Membrane</keyword>
<evidence type="ECO:0000259" key="3">
    <source>
        <dbReference type="Pfam" id="PF23750"/>
    </source>
</evidence>
<dbReference type="AlphaFoldDB" id="B1CAX9"/>
<dbReference type="InterPro" id="IPR055431">
    <property type="entry name" value="RsgI_M"/>
</dbReference>
<evidence type="ECO:0000256" key="2">
    <source>
        <dbReference type="SAM" id="Phobius"/>
    </source>
</evidence>
<dbReference type="Proteomes" id="UP000005178">
    <property type="component" value="Unassembled WGS sequence"/>
</dbReference>
<feature type="compositionally biased region" description="Basic and acidic residues" evidence="1">
    <location>
        <begin position="265"/>
        <end position="279"/>
    </location>
</feature>
<proteinExistence type="predicted"/>
<feature type="transmembrane region" description="Helical" evidence="2">
    <location>
        <begin position="49"/>
        <end position="68"/>
    </location>
</feature>
<dbReference type="Pfam" id="PF23750">
    <property type="entry name" value="RsgI_M"/>
    <property type="match status" value="1"/>
</dbReference>
<evidence type="ECO:0000313" key="5">
    <source>
        <dbReference type="Proteomes" id="UP000005178"/>
    </source>
</evidence>